<dbReference type="GO" id="GO:0010212">
    <property type="term" value="P:response to ionizing radiation"/>
    <property type="evidence" value="ECO:0007669"/>
    <property type="project" value="UniProtKB-ARBA"/>
</dbReference>
<dbReference type="GO" id="GO:0016787">
    <property type="term" value="F:hydrolase activity"/>
    <property type="evidence" value="ECO:0007669"/>
    <property type="project" value="UniProtKB-KW"/>
</dbReference>
<organism evidence="9 10">
    <name type="scientific">Microtus ochrogaster</name>
    <name type="common">Prairie vole</name>
    <dbReference type="NCBI Taxonomy" id="79684"/>
    <lineage>
        <taxon>Eukaryota</taxon>
        <taxon>Metazoa</taxon>
        <taxon>Chordata</taxon>
        <taxon>Craniata</taxon>
        <taxon>Vertebrata</taxon>
        <taxon>Euteleostomi</taxon>
        <taxon>Mammalia</taxon>
        <taxon>Eutheria</taxon>
        <taxon>Euarchontoglires</taxon>
        <taxon>Glires</taxon>
        <taxon>Rodentia</taxon>
        <taxon>Myomorpha</taxon>
        <taxon>Muroidea</taxon>
        <taxon>Cricetidae</taxon>
        <taxon>Arvicolinae</taxon>
        <taxon>Microtus</taxon>
    </lineage>
</organism>
<evidence type="ECO:0000256" key="2">
    <source>
        <dbReference type="ARBA" id="ARBA00022741"/>
    </source>
</evidence>
<comment type="similarity">
    <text evidence="1">Belongs to the SNF2/RAD54 helicase family.</text>
</comment>
<dbReference type="GO" id="GO:0007131">
    <property type="term" value="P:reciprocal meiotic recombination"/>
    <property type="evidence" value="ECO:0007669"/>
    <property type="project" value="TreeGrafter"/>
</dbReference>
<keyword evidence="5" id="KW-0067">ATP-binding</keyword>
<dbReference type="PROSITE" id="PS51192">
    <property type="entry name" value="HELICASE_ATP_BIND_1"/>
    <property type="match status" value="1"/>
</dbReference>
<dbReference type="AlphaFoldDB" id="A0A8J6GW51"/>
<evidence type="ECO:0000256" key="3">
    <source>
        <dbReference type="ARBA" id="ARBA00022801"/>
    </source>
</evidence>
<dbReference type="PROSITE" id="PS51194">
    <property type="entry name" value="HELICASE_CTER"/>
    <property type="match status" value="1"/>
</dbReference>
<dbReference type="InterPro" id="IPR049730">
    <property type="entry name" value="SNF2/RAD54-like_C"/>
</dbReference>
<dbReference type="InterPro" id="IPR028002">
    <property type="entry name" value="Myb_DNA-bind_5"/>
</dbReference>
<proteinExistence type="inferred from homology"/>
<dbReference type="GO" id="GO:0005524">
    <property type="term" value="F:ATP binding"/>
    <property type="evidence" value="ECO:0007669"/>
    <property type="project" value="UniProtKB-KW"/>
</dbReference>
<dbReference type="Gene3D" id="1.20.120.850">
    <property type="entry name" value="SWI2/SNF2 ATPases, N-terminal domain"/>
    <property type="match status" value="1"/>
</dbReference>
<sequence>MVGKARSSNFTLSEKLDLLSLVKPYVKILEEHTNKNSVIVEKNRCWDVIAVNYNAIGVDRPPRTAQGLRSLYKRLKEYAKQELLQQKEAQSDFKSSISEPTKKVMEMIPQISSFCLIRDRNHTQSASLDEAAQAGTSSLQVMVDHHPVAITVEVKQEEDIKSSPPVLPNPQHSDALEQREEHELVHVMEEPLSPSLSSVDMRMTSSPSSVPRRDDLFHRESGEHIRSLLRYDPQVLQMLKEEHQIILENQKNFGLYVQEKRDGLRRRQLLEEELLRAKIEVEKLKASRLRHNLPECSIHLASEEIIESKAQEEEPSSLLKYLSVVWCKASKKKHKKWEGDAILIVKGRSFTLKDLEGKDIGRGANELPLSWRSSEIQQLVMVPDPQCEVTEIVKAVADSSVLSSFRAAQERLSCRTDAQQTGRAHGRCGAILADEMGLGKTLQCISLIWTLQCQGPYGGKPVIKKTLIVTPGSLVTNWRKEFQKWLGTERIKIFTVDQDHKVEEFINSTFYSVLVISYEMLLRSLDLIKTVRFDLLICDEGHRLKNSSIKTAAALFSLPCEKRVILTGTPVQNDLQEFFALVDFVNPGILGSLSSYRKIYEEPIIMSREPSSSKEEKELGERRAAELTGLTGLFILRRTQEVINKYLPPKIERVVFCRPGALQVELYRELLSSQSVRFCLQGLSENHLVCIGALKKLCNHPCLLFRPVKGKECSSNSEENEERNLCQGLLTVFPAGYDPLQFSEKESGKLQVLVKLLAAIHELRPTEKVVLVSNYRQTLNILEDVCRRHGYACTRLDGQTPVSQRQQIVDSFNSKYSTDFIFLLSSKAGGVGLNLIGGSHLILYDIDWNPATDIQAMSRVWRDGQKHPVHIYRLLTTGTIEEKIYQRQISKQGLSGAVVDLTRSCEHIQFSVEELKDLFTLHEDSPCVTHDLLGCECGGGKGPTDGALDAPVTSRQCQLGPQHQKPHSLRPLSMSQLKQWQHFSGDNLNLTDPFLERIRENASFFFQNVTNQAPAVQ</sequence>
<evidence type="ECO:0000256" key="4">
    <source>
        <dbReference type="ARBA" id="ARBA00022806"/>
    </source>
</evidence>
<dbReference type="SMART" id="SM00487">
    <property type="entry name" value="DEXDc"/>
    <property type="match status" value="1"/>
</dbReference>
<dbReference type="InterPro" id="IPR001650">
    <property type="entry name" value="Helicase_C-like"/>
</dbReference>
<dbReference type="GO" id="GO:0015616">
    <property type="term" value="F:DNA translocase activity"/>
    <property type="evidence" value="ECO:0007669"/>
    <property type="project" value="TreeGrafter"/>
</dbReference>
<keyword evidence="4" id="KW-0347">Helicase</keyword>
<protein>
    <submittedName>
        <fullName evidence="9">DNA repair and recombination protein RAD54B</fullName>
    </submittedName>
</protein>
<dbReference type="SUPFAM" id="SSF52540">
    <property type="entry name" value="P-loop containing nucleoside triphosphate hydrolases"/>
    <property type="match status" value="2"/>
</dbReference>
<dbReference type="FunFam" id="3.40.50.10810:FF:000020">
    <property type="entry name" value="DNA repair and recombination protein RAD54B"/>
    <property type="match status" value="1"/>
</dbReference>
<comment type="caution">
    <text evidence="9">The sequence shown here is derived from an EMBL/GenBank/DDBJ whole genome shotgun (WGS) entry which is preliminary data.</text>
</comment>
<evidence type="ECO:0000259" key="8">
    <source>
        <dbReference type="PROSITE" id="PS51194"/>
    </source>
</evidence>
<evidence type="ECO:0000256" key="6">
    <source>
        <dbReference type="SAM" id="MobiDB-lite"/>
    </source>
</evidence>
<dbReference type="PANTHER" id="PTHR45629:SF7">
    <property type="entry name" value="DNA EXCISION REPAIR PROTEIN ERCC-6-RELATED"/>
    <property type="match status" value="1"/>
</dbReference>
<keyword evidence="2" id="KW-0547">Nucleotide-binding</keyword>
<dbReference type="GO" id="GO:0004386">
    <property type="term" value="F:helicase activity"/>
    <property type="evidence" value="ECO:0007669"/>
    <property type="project" value="UniProtKB-KW"/>
</dbReference>
<evidence type="ECO:0000313" key="10">
    <source>
        <dbReference type="Proteomes" id="UP000710432"/>
    </source>
</evidence>
<dbReference type="GO" id="GO:0000724">
    <property type="term" value="P:double-strand break repair via homologous recombination"/>
    <property type="evidence" value="ECO:0007669"/>
    <property type="project" value="TreeGrafter"/>
</dbReference>
<dbReference type="GO" id="GO:0005634">
    <property type="term" value="C:nucleus"/>
    <property type="evidence" value="ECO:0007669"/>
    <property type="project" value="TreeGrafter"/>
</dbReference>
<evidence type="ECO:0000256" key="1">
    <source>
        <dbReference type="ARBA" id="ARBA00007025"/>
    </source>
</evidence>
<dbReference type="InterPro" id="IPR027417">
    <property type="entry name" value="P-loop_NTPase"/>
</dbReference>
<reference evidence="9" key="1">
    <citation type="submission" date="2020-03" db="EMBL/GenBank/DDBJ databases">
        <title>Studies in the Genomics of Life Span.</title>
        <authorList>
            <person name="Glass D."/>
        </authorList>
    </citation>
    <scope>NUCLEOTIDE SEQUENCE</scope>
    <source>
        <strain evidence="9">LTLLF</strain>
        <tissue evidence="9">Muscle</tissue>
    </source>
</reference>
<keyword evidence="3" id="KW-0378">Hydrolase</keyword>
<accession>A0A8J6GW51</accession>
<feature type="domain" description="Helicase C-terminal" evidence="8">
    <location>
        <begin position="755"/>
        <end position="916"/>
    </location>
</feature>
<dbReference type="Gene3D" id="3.40.50.10810">
    <property type="entry name" value="Tandem AAA-ATPase domain"/>
    <property type="match status" value="1"/>
</dbReference>
<dbReference type="InterPro" id="IPR050496">
    <property type="entry name" value="SNF2_RAD54_helicase_repair"/>
</dbReference>
<gene>
    <name evidence="9" type="ORF">LTLLF_119460</name>
</gene>
<evidence type="ECO:0000256" key="5">
    <source>
        <dbReference type="ARBA" id="ARBA00022840"/>
    </source>
</evidence>
<dbReference type="Pfam" id="PF00271">
    <property type="entry name" value="Helicase_C"/>
    <property type="match status" value="1"/>
</dbReference>
<dbReference type="EMBL" id="JAATJU010014700">
    <property type="protein sequence ID" value="KAH0517607.1"/>
    <property type="molecule type" value="Genomic_DNA"/>
</dbReference>
<dbReference type="InterPro" id="IPR014001">
    <property type="entry name" value="Helicase_ATP-bd"/>
</dbReference>
<dbReference type="InterPro" id="IPR000330">
    <property type="entry name" value="SNF2_N"/>
</dbReference>
<dbReference type="InterPro" id="IPR038718">
    <property type="entry name" value="SNF2-like_sf"/>
</dbReference>
<dbReference type="FunFam" id="3.40.50.300:FF:000332">
    <property type="entry name" value="DNA repair and recombination protein RAD54-like"/>
    <property type="match status" value="1"/>
</dbReference>
<dbReference type="GO" id="GO:0008340">
    <property type="term" value="P:determination of adult lifespan"/>
    <property type="evidence" value="ECO:0007669"/>
    <property type="project" value="UniProtKB-ARBA"/>
</dbReference>
<dbReference type="Pfam" id="PF13873">
    <property type="entry name" value="Myb_DNA-bind_5"/>
    <property type="match status" value="1"/>
</dbReference>
<feature type="compositionally biased region" description="Polar residues" evidence="6">
    <location>
        <begin position="195"/>
        <end position="209"/>
    </location>
</feature>
<dbReference type="CDD" id="cd18793">
    <property type="entry name" value="SF2_C_SNF"/>
    <property type="match status" value="1"/>
</dbReference>
<dbReference type="Pfam" id="PF00176">
    <property type="entry name" value="SNF2-rel_dom"/>
    <property type="match status" value="1"/>
</dbReference>
<dbReference type="PANTHER" id="PTHR45629">
    <property type="entry name" value="SNF2/RAD54 FAMILY MEMBER"/>
    <property type="match status" value="1"/>
</dbReference>
<feature type="domain" description="Helicase ATP-binding" evidence="7">
    <location>
        <begin position="421"/>
        <end position="588"/>
    </location>
</feature>
<evidence type="ECO:0000313" key="9">
    <source>
        <dbReference type="EMBL" id="KAH0517607.1"/>
    </source>
</evidence>
<dbReference type="Proteomes" id="UP000710432">
    <property type="component" value="Unassembled WGS sequence"/>
</dbReference>
<dbReference type="SMART" id="SM00490">
    <property type="entry name" value="HELICc"/>
    <property type="match status" value="1"/>
</dbReference>
<dbReference type="Gene3D" id="3.40.50.300">
    <property type="entry name" value="P-loop containing nucleotide triphosphate hydrolases"/>
    <property type="match status" value="1"/>
</dbReference>
<feature type="region of interest" description="Disordered" evidence="6">
    <location>
        <begin position="195"/>
        <end position="214"/>
    </location>
</feature>
<name>A0A8J6GW51_MICOH</name>
<evidence type="ECO:0000259" key="7">
    <source>
        <dbReference type="PROSITE" id="PS51192"/>
    </source>
</evidence>